<dbReference type="InterPro" id="IPR020103">
    <property type="entry name" value="PsdUridine_synth_cat_dom_sf"/>
</dbReference>
<dbReference type="Gene3D" id="3.30.2350.10">
    <property type="entry name" value="Pseudouridine synthase"/>
    <property type="match status" value="1"/>
</dbReference>
<evidence type="ECO:0000256" key="5">
    <source>
        <dbReference type="HAMAP-Rule" id="MF_01080"/>
    </source>
</evidence>
<reference evidence="8 9" key="1">
    <citation type="journal article" date="2018" name="Int. J. Syst. Bacteriol.">
        <title>Oceaniradius stylonemae gen. nov., sp. nov., isolated from a red alga, Stylonema cornu-cervi.</title>
        <authorList>
            <person name="Jeong S."/>
        </authorList>
    </citation>
    <scope>NUCLEOTIDE SEQUENCE [LARGE SCALE GENOMIC DNA]</scope>
    <source>
        <strain evidence="8 9">StC1</strain>
    </source>
</reference>
<dbReference type="GO" id="GO:1990481">
    <property type="term" value="P:mRNA pseudouridine synthesis"/>
    <property type="evidence" value="ECO:0007669"/>
    <property type="project" value="TreeGrafter"/>
</dbReference>
<proteinExistence type="inferred from homology"/>
<sequence>MARQRTKKGRPVSGWLVLDKPLELGSTKAVSKVKWLFGAQKAGHAGTLDPLATGILPIALGEATKTVPYVMDGTKAYRFTVSWGAQTTTDDLEGEATETSDMRPDRAAIEALLPRFTGTISQTPPQFSAVKVDGERAYALARQGEAAAVTARDVEIDALTIIAHDGDTTIFKVECGKGTYVRSLARDMGRELGCFGHVSALRRTFVEPFDEADAVTLAELEAAVEAAGDDEAARHGALDAFLLDTGEAMDGFPRVDLGDEQAHRIRLGNPAILRGRDAPVAEEEACAFHRGRLVAIGEIAQGAFRPRRVFRL</sequence>
<dbReference type="InterPro" id="IPR032819">
    <property type="entry name" value="TruB_C"/>
</dbReference>
<dbReference type="InterPro" id="IPR002501">
    <property type="entry name" value="PsdUridine_synth_N"/>
</dbReference>
<accession>A0A3A8AF94</accession>
<dbReference type="EMBL" id="QFWV02000001">
    <property type="protein sequence ID" value="RKF08535.1"/>
    <property type="molecule type" value="Genomic_DNA"/>
</dbReference>
<evidence type="ECO:0000313" key="9">
    <source>
        <dbReference type="Proteomes" id="UP000246132"/>
    </source>
</evidence>
<dbReference type="HAMAP" id="MF_01080">
    <property type="entry name" value="TruB_bact"/>
    <property type="match status" value="1"/>
</dbReference>
<keyword evidence="9" id="KW-1185">Reference proteome</keyword>
<dbReference type="CDD" id="cd02573">
    <property type="entry name" value="PseudoU_synth_EcTruB"/>
    <property type="match status" value="1"/>
</dbReference>
<dbReference type="PANTHER" id="PTHR13767">
    <property type="entry name" value="TRNA-PSEUDOURIDINE SYNTHASE"/>
    <property type="match status" value="1"/>
</dbReference>
<dbReference type="EC" id="5.4.99.25" evidence="5"/>
<dbReference type="OrthoDB" id="9802309at2"/>
<feature type="active site" description="Nucleophile" evidence="5">
    <location>
        <position position="49"/>
    </location>
</feature>
<feature type="domain" description="tRNA pseudouridylate synthase B C-terminal" evidence="7">
    <location>
        <begin position="182"/>
        <end position="248"/>
    </location>
</feature>
<dbReference type="GO" id="GO:0160148">
    <property type="term" value="F:tRNA pseudouridine(55) synthase activity"/>
    <property type="evidence" value="ECO:0007669"/>
    <property type="project" value="UniProtKB-EC"/>
</dbReference>
<evidence type="ECO:0000256" key="1">
    <source>
        <dbReference type="ARBA" id="ARBA00000385"/>
    </source>
</evidence>
<dbReference type="GO" id="GO:0003723">
    <property type="term" value="F:RNA binding"/>
    <property type="evidence" value="ECO:0007669"/>
    <property type="project" value="InterPro"/>
</dbReference>
<dbReference type="Pfam" id="PF16198">
    <property type="entry name" value="TruB_C_2"/>
    <property type="match status" value="1"/>
</dbReference>
<comment type="function">
    <text evidence="5">Responsible for synthesis of pseudouridine from uracil-55 in the psi GC loop of transfer RNAs.</text>
</comment>
<evidence type="ECO:0000259" key="6">
    <source>
        <dbReference type="Pfam" id="PF01509"/>
    </source>
</evidence>
<comment type="similarity">
    <text evidence="2 5">Belongs to the pseudouridine synthase TruB family. Type 1 subfamily.</text>
</comment>
<evidence type="ECO:0000256" key="2">
    <source>
        <dbReference type="ARBA" id="ARBA00005642"/>
    </source>
</evidence>
<dbReference type="SUPFAM" id="SSF55120">
    <property type="entry name" value="Pseudouridine synthase"/>
    <property type="match status" value="1"/>
</dbReference>
<protein>
    <recommendedName>
        <fullName evidence="5">tRNA pseudouridine synthase B</fullName>
        <ecNumber evidence="5">5.4.99.25</ecNumber>
    </recommendedName>
    <alternativeName>
        <fullName evidence="5">tRNA pseudouridine(55) synthase</fullName>
        <shortName evidence="5">Psi55 synthase</shortName>
    </alternativeName>
    <alternativeName>
        <fullName evidence="5">tRNA pseudouridylate synthase</fullName>
    </alternativeName>
    <alternativeName>
        <fullName evidence="5">tRNA-uridine isomerase</fullName>
    </alternativeName>
</protein>
<dbReference type="InterPro" id="IPR014780">
    <property type="entry name" value="tRNA_psdUridine_synth_TruB"/>
</dbReference>
<comment type="caution">
    <text evidence="8">The sequence shown here is derived from an EMBL/GenBank/DDBJ whole genome shotgun (WGS) entry which is preliminary data.</text>
</comment>
<name>A0A3A8AF94_9HYPH</name>
<dbReference type="PANTHER" id="PTHR13767:SF2">
    <property type="entry name" value="PSEUDOURIDYLATE SYNTHASE TRUB1"/>
    <property type="match status" value="1"/>
</dbReference>
<evidence type="ECO:0000256" key="4">
    <source>
        <dbReference type="ARBA" id="ARBA00023235"/>
    </source>
</evidence>
<organism evidence="8 9">
    <name type="scientific">Oceaniradius stylonematis</name>
    <dbReference type="NCBI Taxonomy" id="2184161"/>
    <lineage>
        <taxon>Bacteria</taxon>
        <taxon>Pseudomonadati</taxon>
        <taxon>Pseudomonadota</taxon>
        <taxon>Alphaproteobacteria</taxon>
        <taxon>Hyphomicrobiales</taxon>
        <taxon>Ahrensiaceae</taxon>
        <taxon>Oceaniradius</taxon>
    </lineage>
</organism>
<keyword evidence="4 5" id="KW-0413">Isomerase</keyword>
<evidence type="ECO:0000259" key="7">
    <source>
        <dbReference type="Pfam" id="PF16198"/>
    </source>
</evidence>
<dbReference type="Proteomes" id="UP000246132">
    <property type="component" value="Unassembled WGS sequence"/>
</dbReference>
<keyword evidence="3 5" id="KW-0819">tRNA processing</keyword>
<evidence type="ECO:0000313" key="8">
    <source>
        <dbReference type="EMBL" id="RKF08535.1"/>
    </source>
</evidence>
<gene>
    <name evidence="5 8" type="primary">truB</name>
    <name evidence="8" type="ORF">DEM25_000625</name>
</gene>
<dbReference type="NCBIfam" id="TIGR00431">
    <property type="entry name" value="TruB"/>
    <property type="match status" value="1"/>
</dbReference>
<feature type="domain" description="Pseudouridine synthase II N-terminal" evidence="6">
    <location>
        <begin position="34"/>
        <end position="181"/>
    </location>
</feature>
<evidence type="ECO:0000256" key="3">
    <source>
        <dbReference type="ARBA" id="ARBA00022694"/>
    </source>
</evidence>
<dbReference type="AlphaFoldDB" id="A0A3A8AF94"/>
<dbReference type="RefSeq" id="WP_109766821.1">
    <property type="nucleotide sequence ID" value="NZ_CP159474.1"/>
</dbReference>
<comment type="catalytic activity">
    <reaction evidence="1 5">
        <text>uridine(55) in tRNA = pseudouridine(55) in tRNA</text>
        <dbReference type="Rhea" id="RHEA:42532"/>
        <dbReference type="Rhea" id="RHEA-COMP:10101"/>
        <dbReference type="Rhea" id="RHEA-COMP:10102"/>
        <dbReference type="ChEBI" id="CHEBI:65314"/>
        <dbReference type="ChEBI" id="CHEBI:65315"/>
        <dbReference type="EC" id="5.4.99.25"/>
    </reaction>
</comment>
<dbReference type="Pfam" id="PF01509">
    <property type="entry name" value="TruB_N"/>
    <property type="match status" value="1"/>
</dbReference>
<dbReference type="GO" id="GO:0031119">
    <property type="term" value="P:tRNA pseudouridine synthesis"/>
    <property type="evidence" value="ECO:0007669"/>
    <property type="project" value="UniProtKB-UniRule"/>
</dbReference>